<accession>A0A8H4RBI3</accession>
<dbReference type="Pfam" id="PF08547">
    <property type="entry name" value="CIA30"/>
    <property type="match status" value="1"/>
</dbReference>
<sequence length="219" mass="24738">MASQRYLFGGDEPWNSLDWTSSNDRVRGGASLSHLDCNPLNPIALFSDALDIKTLGGAGFASQRTTDGKRYTLTVKDKLLPKRWDGRDQSTVSWKFDFEGKEGKVLVPWEELKATYRGREKKDAEPLDLKGVMRISLMMRSLKIPIPKVHGTGTTSSDHVFSRICAASRNFKLDIREFGRQAWIVNMAFIRTPNYLTLASMPFAFTNIKPLISLRDVHV</sequence>
<evidence type="ECO:0000256" key="1">
    <source>
        <dbReference type="ARBA" id="ARBA00007884"/>
    </source>
</evidence>
<comment type="similarity">
    <text evidence="1">Belongs to the CIA30 family.</text>
</comment>
<evidence type="ECO:0000313" key="4">
    <source>
        <dbReference type="Proteomes" id="UP000566819"/>
    </source>
</evidence>
<dbReference type="GO" id="GO:0051082">
    <property type="term" value="F:unfolded protein binding"/>
    <property type="evidence" value="ECO:0007669"/>
    <property type="project" value="TreeGrafter"/>
</dbReference>
<keyword evidence="4" id="KW-1185">Reference proteome</keyword>
<dbReference type="InterPro" id="IPR039131">
    <property type="entry name" value="NDUFAF1"/>
</dbReference>
<organism evidence="3 4">
    <name type="scientific">Cudoniella acicularis</name>
    <dbReference type="NCBI Taxonomy" id="354080"/>
    <lineage>
        <taxon>Eukaryota</taxon>
        <taxon>Fungi</taxon>
        <taxon>Dikarya</taxon>
        <taxon>Ascomycota</taxon>
        <taxon>Pezizomycotina</taxon>
        <taxon>Leotiomycetes</taxon>
        <taxon>Helotiales</taxon>
        <taxon>Tricladiaceae</taxon>
        <taxon>Cudoniella</taxon>
    </lineage>
</organism>
<evidence type="ECO:0000259" key="2">
    <source>
        <dbReference type="Pfam" id="PF08547"/>
    </source>
</evidence>
<dbReference type="InterPro" id="IPR008979">
    <property type="entry name" value="Galactose-bd-like_sf"/>
</dbReference>
<feature type="domain" description="NADH:ubiquinone oxidoreductase intermediate-associated protein 30" evidence="2">
    <location>
        <begin position="15"/>
        <end position="140"/>
    </location>
</feature>
<comment type="caution">
    <text evidence="3">The sequence shown here is derived from an EMBL/GenBank/DDBJ whole genome shotgun (WGS) entry which is preliminary data.</text>
</comment>
<dbReference type="GO" id="GO:0010257">
    <property type="term" value="P:NADH dehydrogenase complex assembly"/>
    <property type="evidence" value="ECO:0007669"/>
    <property type="project" value="TreeGrafter"/>
</dbReference>
<dbReference type="PANTHER" id="PTHR13194:SF19">
    <property type="entry name" value="NAD(P)-BINDING ROSSMANN-FOLD SUPERFAMILY PROTEIN"/>
    <property type="match status" value="1"/>
</dbReference>
<protein>
    <recommendedName>
        <fullName evidence="2">NADH:ubiquinone oxidoreductase intermediate-associated protein 30 domain-containing protein</fullName>
    </recommendedName>
</protein>
<evidence type="ECO:0000313" key="3">
    <source>
        <dbReference type="EMBL" id="KAF4627062.1"/>
    </source>
</evidence>
<name>A0A8H4RBI3_9HELO</name>
<dbReference type="OrthoDB" id="426386at2759"/>
<dbReference type="Proteomes" id="UP000566819">
    <property type="component" value="Unassembled WGS sequence"/>
</dbReference>
<proteinExistence type="inferred from homology"/>
<dbReference type="PANTHER" id="PTHR13194">
    <property type="entry name" value="COMPLEX I INTERMEDIATE-ASSOCIATED PROTEIN 30"/>
    <property type="match status" value="1"/>
</dbReference>
<dbReference type="InterPro" id="IPR013857">
    <property type="entry name" value="NADH-UbQ_OxRdtase-assoc_prot30"/>
</dbReference>
<dbReference type="SUPFAM" id="SSF49785">
    <property type="entry name" value="Galactose-binding domain-like"/>
    <property type="match status" value="1"/>
</dbReference>
<reference evidence="3 4" key="1">
    <citation type="submission" date="2020-03" db="EMBL/GenBank/DDBJ databases">
        <title>Draft Genome Sequence of Cudoniella acicularis.</title>
        <authorList>
            <person name="Buettner E."/>
            <person name="Kellner H."/>
        </authorList>
    </citation>
    <scope>NUCLEOTIDE SEQUENCE [LARGE SCALE GENOMIC DNA]</scope>
    <source>
        <strain evidence="3 4">DSM 108380</strain>
    </source>
</reference>
<dbReference type="EMBL" id="JAAMPI010001035">
    <property type="protein sequence ID" value="KAF4627062.1"/>
    <property type="molecule type" value="Genomic_DNA"/>
</dbReference>
<gene>
    <name evidence="3" type="ORF">G7Y89_g11099</name>
</gene>
<dbReference type="AlphaFoldDB" id="A0A8H4RBI3"/>